<evidence type="ECO:0000313" key="3">
    <source>
        <dbReference type="Proteomes" id="UP000482800"/>
    </source>
</evidence>
<reference evidence="2 3" key="2">
    <citation type="submission" date="2020-03" db="EMBL/GenBank/DDBJ databases">
        <authorList>
            <person name="Ichikawa N."/>
            <person name="Kimura A."/>
            <person name="Kitahashi Y."/>
            <person name="Uohara A."/>
        </authorList>
    </citation>
    <scope>NUCLEOTIDE SEQUENCE [LARGE SCALE GENOMIC DNA]</scope>
    <source>
        <strain evidence="2 3">NBRC 108639</strain>
    </source>
</reference>
<evidence type="ECO:0000259" key="1">
    <source>
        <dbReference type="Pfam" id="PF22483"/>
    </source>
</evidence>
<dbReference type="Pfam" id="PF22483">
    <property type="entry name" value="Mu-transpos_C_2"/>
    <property type="match status" value="1"/>
</dbReference>
<dbReference type="Proteomes" id="UP000482800">
    <property type="component" value="Unassembled WGS sequence"/>
</dbReference>
<gene>
    <name evidence="2" type="primary">istA</name>
    <name evidence="2" type="ORF">Phou_091940</name>
</gene>
<accession>A0A6V8KMD4</accession>
<dbReference type="InterPro" id="IPR054353">
    <property type="entry name" value="IstA-like_C"/>
</dbReference>
<dbReference type="PANTHER" id="PTHR35004:SF7">
    <property type="entry name" value="INTEGRASE PROTEIN"/>
    <property type="match status" value="1"/>
</dbReference>
<organism evidence="2 3">
    <name type="scientific">Phytohabitans houttuyneae</name>
    <dbReference type="NCBI Taxonomy" id="1076126"/>
    <lineage>
        <taxon>Bacteria</taxon>
        <taxon>Bacillati</taxon>
        <taxon>Actinomycetota</taxon>
        <taxon>Actinomycetes</taxon>
        <taxon>Micromonosporales</taxon>
        <taxon>Micromonosporaceae</taxon>
    </lineage>
</organism>
<feature type="domain" description="Transposase for insertion sequence element IS21-like C-terminal" evidence="1">
    <location>
        <begin position="246"/>
        <end position="314"/>
    </location>
</feature>
<protein>
    <submittedName>
        <fullName evidence="2">Transposase</fullName>
    </submittedName>
</protein>
<evidence type="ECO:0000313" key="2">
    <source>
        <dbReference type="EMBL" id="GFJ85014.1"/>
    </source>
</evidence>
<dbReference type="PANTHER" id="PTHR35004">
    <property type="entry name" value="TRANSPOSASE RV3428C-RELATED"/>
    <property type="match status" value="1"/>
</dbReference>
<dbReference type="AlphaFoldDB" id="A0A6V8KMD4"/>
<dbReference type="EMBL" id="BLPF01000004">
    <property type="protein sequence ID" value="GFJ85014.1"/>
    <property type="molecule type" value="Genomic_DNA"/>
</dbReference>
<keyword evidence="3" id="KW-1185">Reference proteome</keyword>
<sequence>MLRVDLDAPRKQRHTARRIHDRLLGEHGVTGLSYSAVRDYVRRRRPEIAALAGRARPAAFILQSHAPGAEAEVDFGEVWVELAGEKTKCFLFAFRLSFSGKAVHRVFASQGQEAFIEGHVHALTTIGGVPTGQIRYDNLRSAVSRVLLGRNRTESEHWIAFRSHYGFDPFYCIPGIEGAHEKGGVEGEVGRFRRTHLTPMPVIDSLAVLNTVIDEVDAAEDARRITGKTSTIGQDFAVEVPLLRPLPSDAFETGQWLQPRVDRFARVTVRCYYSVPAGLIGRQVRVLLRASELVIFDGRREVARHARSVVKGSQTLVLDHYLEVFTRKPGALPGATVLAQARSNGWFTSAHDAFWAAARRVHGDAGGTRALVEVLLLHRHLPHADVVTGLEAALRVGASTADVVAVEARKRTQQSPRRTQPLWPPSDQPVAQVVSLTERRLADPAAVIGGLPPDPRPLPSVARYDELLTLRRAGGAPPSTGRVS</sequence>
<dbReference type="NCBIfam" id="NF033546">
    <property type="entry name" value="transpos_IS21"/>
    <property type="match status" value="1"/>
</dbReference>
<reference evidence="2 3" key="1">
    <citation type="submission" date="2020-03" db="EMBL/GenBank/DDBJ databases">
        <title>Whole genome shotgun sequence of Phytohabitans houttuyneae NBRC 108639.</title>
        <authorList>
            <person name="Komaki H."/>
            <person name="Tamura T."/>
        </authorList>
    </citation>
    <scope>NUCLEOTIDE SEQUENCE [LARGE SCALE GENOMIC DNA]</scope>
    <source>
        <strain evidence="2 3">NBRC 108639</strain>
    </source>
</reference>
<name>A0A6V8KMD4_9ACTN</name>
<proteinExistence type="predicted"/>
<comment type="caution">
    <text evidence="2">The sequence shown here is derived from an EMBL/GenBank/DDBJ whole genome shotgun (WGS) entry which is preliminary data.</text>
</comment>